<gene>
    <name evidence="3" type="ORF">ACFFF6_05465</name>
</gene>
<evidence type="ECO:0000313" key="4">
    <source>
        <dbReference type="Proteomes" id="UP001589793"/>
    </source>
</evidence>
<dbReference type="RefSeq" id="WP_376978946.1">
    <property type="nucleotide sequence ID" value="NZ_JBHLSV010000005.1"/>
</dbReference>
<proteinExistence type="predicted"/>
<dbReference type="Proteomes" id="UP001589793">
    <property type="component" value="Unassembled WGS sequence"/>
</dbReference>
<sequence length="362" mass="37111">MSARRPVPAAPGGTMSMRSRFARRSLFTGAGALLAGTVLAACSEPAPPPAVPSGPSLAAPTPVAGAAQLGPVIEEISAAITAADAAKDAGLLAPRIVGTAVDQRTRTYEIIGTFGDWAAQLASFPGTAADVVITSTSTEFPRSAIALVPDAGPSGVPFFVPLQQADATSPYTTWGWAQQAVGIDMPTVPADAVGTEPVALDAADLSLSPADALALYAKVLASGDASDPEDLLAANPFQTETHAQIQEERTALNAGVERDQAATIHEAYSVKDGDFIGLRTEDGGAVVMATYTSKRTVTIKDGAKVSYSEENVYTALAGTKTFTKTYVRDYSTVVGLYIPPADSDAQIQPIAATRTLLGASGS</sequence>
<dbReference type="EMBL" id="JBHLSV010000005">
    <property type="protein sequence ID" value="MFC0673403.1"/>
    <property type="molecule type" value="Genomic_DNA"/>
</dbReference>
<evidence type="ECO:0000313" key="3">
    <source>
        <dbReference type="EMBL" id="MFC0673403.1"/>
    </source>
</evidence>
<reference evidence="3 4" key="1">
    <citation type="submission" date="2024-09" db="EMBL/GenBank/DDBJ databases">
        <authorList>
            <person name="Sun Q."/>
            <person name="Mori K."/>
        </authorList>
    </citation>
    <scope>NUCLEOTIDE SEQUENCE [LARGE SCALE GENOMIC DNA]</scope>
    <source>
        <strain evidence="3 4">CICC 10874</strain>
    </source>
</reference>
<organism evidence="3 4">
    <name type="scientific">Brachybacterium hainanense</name>
    <dbReference type="NCBI Taxonomy" id="1541174"/>
    <lineage>
        <taxon>Bacteria</taxon>
        <taxon>Bacillati</taxon>
        <taxon>Actinomycetota</taxon>
        <taxon>Actinomycetes</taxon>
        <taxon>Micrococcales</taxon>
        <taxon>Dermabacteraceae</taxon>
        <taxon>Brachybacterium</taxon>
    </lineage>
</organism>
<keyword evidence="4" id="KW-1185">Reference proteome</keyword>
<feature type="domain" description="DUF8094" evidence="2">
    <location>
        <begin position="183"/>
        <end position="347"/>
    </location>
</feature>
<dbReference type="InterPro" id="IPR006311">
    <property type="entry name" value="TAT_signal"/>
</dbReference>
<comment type="caution">
    <text evidence="3">The sequence shown here is derived from an EMBL/GenBank/DDBJ whole genome shotgun (WGS) entry which is preliminary data.</text>
</comment>
<protein>
    <recommendedName>
        <fullName evidence="2">DUF8094 domain-containing protein</fullName>
    </recommendedName>
</protein>
<dbReference type="PROSITE" id="PS51318">
    <property type="entry name" value="TAT"/>
    <property type="match status" value="1"/>
</dbReference>
<dbReference type="Pfam" id="PF26366">
    <property type="entry name" value="DUF8094"/>
    <property type="match status" value="1"/>
</dbReference>
<evidence type="ECO:0000256" key="1">
    <source>
        <dbReference type="SAM" id="SignalP"/>
    </source>
</evidence>
<dbReference type="InterPro" id="IPR058407">
    <property type="entry name" value="DUF8094"/>
</dbReference>
<evidence type="ECO:0000259" key="2">
    <source>
        <dbReference type="Pfam" id="PF26366"/>
    </source>
</evidence>
<feature type="signal peptide" evidence="1">
    <location>
        <begin position="1"/>
        <end position="40"/>
    </location>
</feature>
<keyword evidence="1" id="KW-0732">Signal</keyword>
<feature type="chain" id="PRO_5046790947" description="DUF8094 domain-containing protein" evidence="1">
    <location>
        <begin position="41"/>
        <end position="362"/>
    </location>
</feature>
<accession>A0ABV6RBT5</accession>
<name>A0ABV6RBT5_9MICO</name>